<dbReference type="InterPro" id="IPR038765">
    <property type="entry name" value="Papain-like_cys_pep_sf"/>
</dbReference>
<evidence type="ECO:0000256" key="2">
    <source>
        <dbReference type="SAM" id="SignalP"/>
    </source>
</evidence>
<dbReference type="SMART" id="SM00848">
    <property type="entry name" value="Inhibitor_I29"/>
    <property type="match status" value="1"/>
</dbReference>
<evidence type="ECO:0000313" key="6">
    <source>
        <dbReference type="Proteomes" id="UP000823749"/>
    </source>
</evidence>
<comment type="similarity">
    <text evidence="1">Belongs to the peptidase C1 family.</text>
</comment>
<name>A0AAV6HSN1_9ERIC</name>
<keyword evidence="2" id="KW-0732">Signal</keyword>
<dbReference type="SMART" id="SM00645">
    <property type="entry name" value="Pept_C1"/>
    <property type="match status" value="1"/>
</dbReference>
<organism evidence="5 6">
    <name type="scientific">Rhododendron griersonianum</name>
    <dbReference type="NCBI Taxonomy" id="479676"/>
    <lineage>
        <taxon>Eukaryota</taxon>
        <taxon>Viridiplantae</taxon>
        <taxon>Streptophyta</taxon>
        <taxon>Embryophyta</taxon>
        <taxon>Tracheophyta</taxon>
        <taxon>Spermatophyta</taxon>
        <taxon>Magnoliopsida</taxon>
        <taxon>eudicotyledons</taxon>
        <taxon>Gunneridae</taxon>
        <taxon>Pentapetalae</taxon>
        <taxon>asterids</taxon>
        <taxon>Ericales</taxon>
        <taxon>Ericaceae</taxon>
        <taxon>Ericoideae</taxon>
        <taxon>Rhodoreae</taxon>
        <taxon>Rhododendron</taxon>
    </lineage>
</organism>
<feature type="chain" id="PRO_5043708800" evidence="2">
    <location>
        <begin position="24"/>
        <end position="210"/>
    </location>
</feature>
<dbReference type="Gene3D" id="1.10.287.2250">
    <property type="match status" value="1"/>
</dbReference>
<accession>A0AAV6HSN1</accession>
<dbReference type="Gene3D" id="3.90.70.10">
    <property type="entry name" value="Cysteine proteinases"/>
    <property type="match status" value="1"/>
</dbReference>
<feature type="domain" description="Peptidase C1A papain C-terminal" evidence="3">
    <location>
        <begin position="36"/>
        <end position="210"/>
    </location>
</feature>
<gene>
    <name evidence="5" type="ORF">RHGRI_037689</name>
</gene>
<dbReference type="GO" id="GO:0008234">
    <property type="term" value="F:cysteine-type peptidase activity"/>
    <property type="evidence" value="ECO:0007669"/>
    <property type="project" value="InterPro"/>
</dbReference>
<dbReference type="InterPro" id="IPR013128">
    <property type="entry name" value="Peptidase_C1A"/>
</dbReference>
<dbReference type="InterPro" id="IPR000668">
    <property type="entry name" value="Peptidase_C1A_C"/>
</dbReference>
<evidence type="ECO:0000259" key="3">
    <source>
        <dbReference type="SMART" id="SM00645"/>
    </source>
</evidence>
<evidence type="ECO:0000256" key="1">
    <source>
        <dbReference type="ARBA" id="ARBA00008455"/>
    </source>
</evidence>
<evidence type="ECO:0000313" key="5">
    <source>
        <dbReference type="EMBL" id="KAG5517024.1"/>
    </source>
</evidence>
<dbReference type="PANTHER" id="PTHR12411">
    <property type="entry name" value="CYSTEINE PROTEASE FAMILY C1-RELATED"/>
    <property type="match status" value="1"/>
</dbReference>
<dbReference type="SUPFAM" id="SSF54001">
    <property type="entry name" value="Cysteine proteinases"/>
    <property type="match status" value="1"/>
</dbReference>
<protein>
    <submittedName>
        <fullName evidence="5">Uncharacterized protein</fullName>
    </submittedName>
</protein>
<dbReference type="AlphaFoldDB" id="A0AAV6HSN1"/>
<keyword evidence="6" id="KW-1185">Reference proteome</keyword>
<dbReference type="EMBL" id="JACTNZ010000013">
    <property type="protein sequence ID" value="KAG5517024.1"/>
    <property type="molecule type" value="Genomic_DNA"/>
</dbReference>
<feature type="signal peptide" evidence="2">
    <location>
        <begin position="1"/>
        <end position="23"/>
    </location>
</feature>
<dbReference type="GO" id="GO:0006508">
    <property type="term" value="P:proteolysis"/>
    <property type="evidence" value="ECO:0007669"/>
    <property type="project" value="InterPro"/>
</dbReference>
<evidence type="ECO:0000259" key="4">
    <source>
        <dbReference type="SMART" id="SM00848"/>
    </source>
</evidence>
<feature type="domain" description="Cathepsin propeptide inhibitor" evidence="4">
    <location>
        <begin position="37"/>
        <end position="94"/>
    </location>
</feature>
<dbReference type="InterPro" id="IPR013201">
    <property type="entry name" value="Prot_inhib_I29"/>
</dbReference>
<proteinExistence type="inferred from homology"/>
<sequence length="210" mass="23366">MASKRQQLFVHLFFLFSVLVSQATLRAIHDTSLTQRHEQWMARYGHSYRDAVEKEKRCKSFKASVECIDSFKTAENKPYRLSVNEFADLTNEEFKASHTGASLRESHCRLPLSGGWTVSAVDAVEGITKIKTGKLFTLSVQEIVDCNSSGNPGCDGGSTYEAFEFIKRHGLTTEANYHSGGKGTCNAKIEDEPVTKITGYENVPANSEEE</sequence>
<reference evidence="5 6" key="1">
    <citation type="submission" date="2020-08" db="EMBL/GenBank/DDBJ databases">
        <title>Plant Genome Project.</title>
        <authorList>
            <person name="Zhang R.-G."/>
        </authorList>
    </citation>
    <scope>NUCLEOTIDE SEQUENCE [LARGE SCALE GENOMIC DNA]</scope>
    <source>
        <strain evidence="5">WSP0</strain>
        <tissue evidence="5">Leaf</tissue>
    </source>
</reference>
<comment type="caution">
    <text evidence="5">The sequence shown here is derived from an EMBL/GenBank/DDBJ whole genome shotgun (WGS) entry which is preliminary data.</text>
</comment>
<dbReference type="Proteomes" id="UP000823749">
    <property type="component" value="Chromosome 13"/>
</dbReference>
<dbReference type="Pfam" id="PF08246">
    <property type="entry name" value="Inhibitor_I29"/>
    <property type="match status" value="1"/>
</dbReference>
<dbReference type="Pfam" id="PF00112">
    <property type="entry name" value="Peptidase_C1"/>
    <property type="match status" value="1"/>
</dbReference>